<feature type="chain" id="PRO_5038417874" evidence="7">
    <location>
        <begin position="21"/>
        <end position="205"/>
    </location>
</feature>
<keyword evidence="7" id="KW-0732">Signal</keyword>
<evidence type="ECO:0000256" key="4">
    <source>
        <dbReference type="ARBA" id="ARBA00022982"/>
    </source>
</evidence>
<evidence type="ECO:0000256" key="5">
    <source>
        <dbReference type="ARBA" id="ARBA00023004"/>
    </source>
</evidence>
<dbReference type="PANTHER" id="PTHR33751">
    <property type="entry name" value="CBB3-TYPE CYTOCHROME C OXIDASE SUBUNIT FIXP"/>
    <property type="match status" value="1"/>
</dbReference>
<protein>
    <submittedName>
        <fullName evidence="9">Cytochrome c</fullName>
    </submittedName>
</protein>
<dbReference type="Pfam" id="PF00034">
    <property type="entry name" value="Cytochrom_C"/>
    <property type="match status" value="2"/>
</dbReference>
<evidence type="ECO:0000256" key="2">
    <source>
        <dbReference type="ARBA" id="ARBA00022617"/>
    </source>
</evidence>
<dbReference type="GO" id="GO:0046872">
    <property type="term" value="F:metal ion binding"/>
    <property type="evidence" value="ECO:0007669"/>
    <property type="project" value="UniProtKB-KW"/>
</dbReference>
<dbReference type="AlphaFoldDB" id="A0A9E4K4W0"/>
<evidence type="ECO:0000256" key="1">
    <source>
        <dbReference type="ARBA" id="ARBA00022448"/>
    </source>
</evidence>
<evidence type="ECO:0000259" key="8">
    <source>
        <dbReference type="PROSITE" id="PS51007"/>
    </source>
</evidence>
<evidence type="ECO:0000313" key="10">
    <source>
        <dbReference type="Proteomes" id="UP000886687"/>
    </source>
</evidence>
<dbReference type="Gene3D" id="1.10.760.10">
    <property type="entry name" value="Cytochrome c-like domain"/>
    <property type="match status" value="2"/>
</dbReference>
<sequence length="205" mass="23049">MNRLLLPLILLLITPFASHAIDLENGKKQARSCALCHGHYGQGTPGPASPRLAGTPAGYMIKQIEAYINEDRINPRMVITSSLHSLSEDDIDDVAAYYESINLDKINPVLNHIPLWNGDVALGRELYEGDCKSCHRKNGMGKSRKGIPALALQYPRYLFRQIKMFQWDKRVHDDDPEDDTFDNLSDKEIEALLSYVSSLAPNNKK</sequence>
<evidence type="ECO:0000256" key="6">
    <source>
        <dbReference type="PROSITE-ProRule" id="PRU00433"/>
    </source>
</evidence>
<name>A0A9E4K4W0_9GAMM</name>
<keyword evidence="3 6" id="KW-0479">Metal-binding</keyword>
<keyword evidence="4" id="KW-0249">Electron transport</keyword>
<evidence type="ECO:0000256" key="7">
    <source>
        <dbReference type="SAM" id="SignalP"/>
    </source>
</evidence>
<proteinExistence type="predicted"/>
<dbReference type="Proteomes" id="UP000886687">
    <property type="component" value="Unassembled WGS sequence"/>
</dbReference>
<gene>
    <name evidence="9" type="ORF">JAZ04_11480</name>
</gene>
<dbReference type="PANTHER" id="PTHR33751:SF9">
    <property type="entry name" value="CYTOCHROME C4"/>
    <property type="match status" value="1"/>
</dbReference>
<feature type="domain" description="Cytochrome c" evidence="8">
    <location>
        <begin position="21"/>
        <end position="102"/>
    </location>
</feature>
<evidence type="ECO:0000313" key="9">
    <source>
        <dbReference type="EMBL" id="MCG7939460.1"/>
    </source>
</evidence>
<keyword evidence="5 6" id="KW-0408">Iron</keyword>
<comment type="caution">
    <text evidence="9">The sequence shown here is derived from an EMBL/GenBank/DDBJ whole genome shotgun (WGS) entry which is preliminary data.</text>
</comment>
<dbReference type="EMBL" id="JAEPDI010000005">
    <property type="protein sequence ID" value="MCG7939460.1"/>
    <property type="molecule type" value="Genomic_DNA"/>
</dbReference>
<feature type="domain" description="Cytochrome c" evidence="8">
    <location>
        <begin position="118"/>
        <end position="200"/>
    </location>
</feature>
<dbReference type="GO" id="GO:0009055">
    <property type="term" value="F:electron transfer activity"/>
    <property type="evidence" value="ECO:0007669"/>
    <property type="project" value="InterPro"/>
</dbReference>
<dbReference type="SUPFAM" id="SSF46626">
    <property type="entry name" value="Cytochrome c"/>
    <property type="match status" value="2"/>
</dbReference>
<dbReference type="GO" id="GO:0020037">
    <property type="term" value="F:heme binding"/>
    <property type="evidence" value="ECO:0007669"/>
    <property type="project" value="InterPro"/>
</dbReference>
<keyword evidence="1" id="KW-0813">Transport</keyword>
<reference evidence="9" key="1">
    <citation type="journal article" date="2021" name="Proc. Natl. Acad. Sci. U.S.A.">
        <title>Global biogeography of chemosynthetic symbionts reveals both localized and globally distributed symbiont groups. .</title>
        <authorList>
            <person name="Osvatic J.T."/>
            <person name="Wilkins L.G.E."/>
            <person name="Leibrecht L."/>
            <person name="Leray M."/>
            <person name="Zauner S."/>
            <person name="Polzin J."/>
            <person name="Camacho Y."/>
            <person name="Gros O."/>
            <person name="van Gils J.A."/>
            <person name="Eisen J.A."/>
            <person name="Petersen J.M."/>
            <person name="Yuen B."/>
        </authorList>
    </citation>
    <scope>NUCLEOTIDE SEQUENCE</scope>
    <source>
        <strain evidence="9">MAGL173</strain>
    </source>
</reference>
<keyword evidence="2 6" id="KW-0349">Heme</keyword>
<dbReference type="PROSITE" id="PS51007">
    <property type="entry name" value="CYTC"/>
    <property type="match status" value="2"/>
</dbReference>
<feature type="signal peptide" evidence="7">
    <location>
        <begin position="1"/>
        <end position="20"/>
    </location>
</feature>
<evidence type="ECO:0000256" key="3">
    <source>
        <dbReference type="ARBA" id="ARBA00022723"/>
    </source>
</evidence>
<dbReference type="InterPro" id="IPR009056">
    <property type="entry name" value="Cyt_c-like_dom"/>
</dbReference>
<accession>A0A9E4K4W0</accession>
<dbReference type="InterPro" id="IPR050597">
    <property type="entry name" value="Cytochrome_c_Oxidase_Subunit"/>
</dbReference>
<organism evidence="9 10">
    <name type="scientific">Candidatus Thiodiazotropha lotti</name>
    <dbReference type="NCBI Taxonomy" id="2792787"/>
    <lineage>
        <taxon>Bacteria</taxon>
        <taxon>Pseudomonadati</taxon>
        <taxon>Pseudomonadota</taxon>
        <taxon>Gammaproteobacteria</taxon>
        <taxon>Chromatiales</taxon>
        <taxon>Sedimenticolaceae</taxon>
        <taxon>Candidatus Thiodiazotropha</taxon>
    </lineage>
</organism>
<dbReference type="InterPro" id="IPR036909">
    <property type="entry name" value="Cyt_c-like_dom_sf"/>
</dbReference>